<dbReference type="Proteomes" id="UP000290365">
    <property type="component" value="Chromosome"/>
</dbReference>
<keyword evidence="1" id="KW-0472">Membrane</keyword>
<dbReference type="RefSeq" id="WP_129889162.1">
    <property type="nucleotide sequence ID" value="NZ_CP035758.1"/>
</dbReference>
<feature type="transmembrane region" description="Helical" evidence="1">
    <location>
        <begin position="299"/>
        <end position="317"/>
    </location>
</feature>
<feature type="transmembrane region" description="Helical" evidence="1">
    <location>
        <begin position="439"/>
        <end position="458"/>
    </location>
</feature>
<evidence type="ECO:0000313" key="3">
    <source>
        <dbReference type="Proteomes" id="UP000290365"/>
    </source>
</evidence>
<gene>
    <name evidence="2" type="ORF">EPA93_19750</name>
</gene>
<keyword evidence="1" id="KW-1133">Transmembrane helix</keyword>
<feature type="transmembrane region" description="Helical" evidence="1">
    <location>
        <begin position="329"/>
        <end position="351"/>
    </location>
</feature>
<feature type="transmembrane region" description="Helical" evidence="1">
    <location>
        <begin position="195"/>
        <end position="221"/>
    </location>
</feature>
<dbReference type="EMBL" id="CP035758">
    <property type="protein sequence ID" value="QBD78109.1"/>
    <property type="molecule type" value="Genomic_DNA"/>
</dbReference>
<keyword evidence="3" id="KW-1185">Reference proteome</keyword>
<keyword evidence="1" id="KW-0812">Transmembrane</keyword>
<feature type="transmembrane region" description="Helical" evidence="1">
    <location>
        <begin position="260"/>
        <end position="279"/>
    </location>
</feature>
<accession>A0A4P6JRL3</accession>
<feature type="transmembrane region" description="Helical" evidence="1">
    <location>
        <begin position="126"/>
        <end position="146"/>
    </location>
</feature>
<evidence type="ECO:0008006" key="4">
    <source>
        <dbReference type="Google" id="ProtNLM"/>
    </source>
</evidence>
<feature type="transmembrane region" description="Helical" evidence="1">
    <location>
        <begin position="363"/>
        <end position="387"/>
    </location>
</feature>
<dbReference type="OrthoDB" id="2080767at2"/>
<protein>
    <recommendedName>
        <fullName evidence="4">DUF2029 domain-containing protein</fullName>
    </recommendedName>
</protein>
<proteinExistence type="predicted"/>
<reference evidence="2 3" key="1">
    <citation type="submission" date="2019-01" db="EMBL/GenBank/DDBJ databases">
        <title>Ktedonosporobacter rubrisoli SCAWS-G2.</title>
        <authorList>
            <person name="Huang Y."/>
            <person name="Yan B."/>
        </authorList>
    </citation>
    <scope>NUCLEOTIDE SEQUENCE [LARGE SCALE GENOMIC DNA]</scope>
    <source>
        <strain evidence="2 3">SCAWS-G2</strain>
    </source>
</reference>
<feature type="transmembrane region" description="Helical" evidence="1">
    <location>
        <begin position="399"/>
        <end position="419"/>
    </location>
</feature>
<organism evidence="2 3">
    <name type="scientific">Ktedonosporobacter rubrisoli</name>
    <dbReference type="NCBI Taxonomy" id="2509675"/>
    <lineage>
        <taxon>Bacteria</taxon>
        <taxon>Bacillati</taxon>
        <taxon>Chloroflexota</taxon>
        <taxon>Ktedonobacteria</taxon>
        <taxon>Ktedonobacterales</taxon>
        <taxon>Ktedonosporobacteraceae</taxon>
        <taxon>Ktedonosporobacter</taxon>
    </lineage>
</organism>
<evidence type="ECO:0000256" key="1">
    <source>
        <dbReference type="SAM" id="Phobius"/>
    </source>
</evidence>
<evidence type="ECO:0000313" key="2">
    <source>
        <dbReference type="EMBL" id="QBD78109.1"/>
    </source>
</evidence>
<feature type="transmembrane region" description="Helical" evidence="1">
    <location>
        <begin position="33"/>
        <end position="53"/>
    </location>
</feature>
<name>A0A4P6JRL3_KTERU</name>
<dbReference type="KEGG" id="kbs:EPA93_19750"/>
<feature type="transmembrane region" description="Helical" evidence="1">
    <location>
        <begin position="158"/>
        <end position="189"/>
    </location>
</feature>
<sequence>MWHEQIQPKYISKTKRSLIWLTDALLTRQGSAAYLPIIIVTICMFCGASWLIFWPTSDAAHYQCYALTFWLGSSEANKLLPATQCGFLPPLIHTTAAQAAFHILPVEYPPLTLIPFSLALLAPLPYYQLAFALLMSLTAVLIYWLLLHYGPRGSTLVFAFYLFTGALATAQGRFDLLPAFCTLLCVIAAERKHWTAAYIALAFGVLFKLYPLLLLPALFIAEQRARKLFYTPPAFSSLSSVPQQLWYTLRGVRQWYWKNCFLSLAIILSVTAFFAFFNLQGAIISQFSYFIGRPVQIEATGSTFLWLAQMIGIPFQIKPSFGSINIISELGGLVSSISTLFFIVGCIYITWLQWLRKLDITQTAIALLLIFVVTGKVFSPQYLIWLIPLLAYAGAFDTFWLLVWGLISLLTSLIYIYFYTLHYSEPSLIPYTPGFFEAVSLRNALLVLATLAYIFNWFQARQRKSAPVRLKPKDTIKSV</sequence>
<dbReference type="AlphaFoldDB" id="A0A4P6JRL3"/>